<dbReference type="STRING" id="1921803.NIES593_22565"/>
<dbReference type="EMBL" id="MRCB01000055">
    <property type="protein sequence ID" value="OKH17947.1"/>
    <property type="molecule type" value="Genomic_DNA"/>
</dbReference>
<evidence type="ECO:0000313" key="2">
    <source>
        <dbReference type="Proteomes" id="UP000186868"/>
    </source>
</evidence>
<dbReference type="OrthoDB" id="487334at2"/>
<dbReference type="InterPro" id="IPR021489">
    <property type="entry name" value="DUF3143"/>
</dbReference>
<dbReference type="PANTHER" id="PTHR35765:SF2">
    <property type="entry name" value="OS05G0569200 PROTEIN"/>
    <property type="match status" value="1"/>
</dbReference>
<evidence type="ECO:0000313" key="1">
    <source>
        <dbReference type="EMBL" id="OKH17947.1"/>
    </source>
</evidence>
<organism evidence="1 2">
    <name type="scientific">Hydrococcus rivularis NIES-593</name>
    <dbReference type="NCBI Taxonomy" id="1921803"/>
    <lineage>
        <taxon>Bacteria</taxon>
        <taxon>Bacillati</taxon>
        <taxon>Cyanobacteriota</taxon>
        <taxon>Cyanophyceae</taxon>
        <taxon>Pleurocapsales</taxon>
        <taxon>Hydrococcaceae</taxon>
        <taxon>Hydrococcus</taxon>
    </lineage>
</organism>
<gene>
    <name evidence="1" type="ORF">NIES593_22565</name>
</gene>
<comment type="caution">
    <text evidence="1">The sequence shown here is derived from an EMBL/GenBank/DDBJ whole genome shotgun (WGS) entry which is preliminary data.</text>
</comment>
<sequence length="90" mass="10275">MTLPSPDTPLYNHPLPQIEQWLSDLGAQQDRENLHCWKVERPTWKADLCLDIEELVVCYINAGADGSDIKRSFKYSLSRQDIEAAVFSVP</sequence>
<dbReference type="AlphaFoldDB" id="A0A1U7H7A3"/>
<proteinExistence type="predicted"/>
<name>A0A1U7H7A3_9CYAN</name>
<reference evidence="1 2" key="1">
    <citation type="submission" date="2016-11" db="EMBL/GenBank/DDBJ databases">
        <title>Draft Genome Sequences of Nine Cyanobacterial Strains from Diverse Habitats.</title>
        <authorList>
            <person name="Zhu T."/>
            <person name="Hou S."/>
            <person name="Lu X."/>
            <person name="Hess W.R."/>
        </authorList>
    </citation>
    <scope>NUCLEOTIDE SEQUENCE [LARGE SCALE GENOMIC DNA]</scope>
    <source>
        <strain evidence="1 2">NIES-593</strain>
    </source>
</reference>
<protein>
    <recommendedName>
        <fullName evidence="3">DUF3143 domain-containing protein</fullName>
    </recommendedName>
</protein>
<accession>A0A1U7H7A3</accession>
<dbReference type="RefSeq" id="WP_073601729.1">
    <property type="nucleotide sequence ID" value="NZ_MRCB01000055.1"/>
</dbReference>
<dbReference type="PANTHER" id="PTHR35765">
    <property type="entry name" value="OS05G0569200 PROTEIN"/>
    <property type="match status" value="1"/>
</dbReference>
<dbReference type="Proteomes" id="UP000186868">
    <property type="component" value="Unassembled WGS sequence"/>
</dbReference>
<keyword evidence="2" id="KW-1185">Reference proteome</keyword>
<evidence type="ECO:0008006" key="3">
    <source>
        <dbReference type="Google" id="ProtNLM"/>
    </source>
</evidence>
<dbReference type="Pfam" id="PF11341">
    <property type="entry name" value="DUF3143"/>
    <property type="match status" value="1"/>
</dbReference>